<dbReference type="Proteomes" id="UP000500767">
    <property type="component" value="Plasmid unnamed2"/>
</dbReference>
<dbReference type="KEGG" id="lck:HN018_24715"/>
<accession>A0A6M8HYU8</accession>
<dbReference type="AlphaFoldDB" id="A0A6M8HYU8"/>
<gene>
    <name evidence="1" type="ORF">HN018_24715</name>
</gene>
<evidence type="ECO:0000313" key="1">
    <source>
        <dbReference type="EMBL" id="QKE93397.1"/>
    </source>
</evidence>
<sequence length="119" mass="12649">MTSPVAGDAMAIAAVDCLPADGWEDPPRRLPETTAPVLSVEGFEGPLDWLLEMARTRKLDLARLSILALVEAFGEAMDRALIPGAPVAALTRWAAWTVMAAQLAELRSRLMLPADAPGA</sequence>
<geneLocation type="plasmid" evidence="1 2">
    <name>unnamed2</name>
</geneLocation>
<proteinExistence type="predicted"/>
<keyword evidence="1" id="KW-0614">Plasmid</keyword>
<reference evidence="1 2" key="1">
    <citation type="journal article" date="2014" name="World J. Microbiol. Biotechnol.">
        <title>Biodiversity and physiological characteristics of Antarctic and Arctic lichens-associated bacteria.</title>
        <authorList>
            <person name="Lee Y.M."/>
            <person name="Kim E.H."/>
            <person name="Lee H.K."/>
            <person name="Hong S.G."/>
        </authorList>
    </citation>
    <scope>NUCLEOTIDE SEQUENCE [LARGE SCALE GENOMIC DNA]</scope>
    <source>
        <strain evidence="1 2">PAMC 26569</strain>
        <plasmid evidence="1">unnamed2</plasmid>
    </source>
</reference>
<protein>
    <recommendedName>
        <fullName evidence="3">Segregation and condensation protein A</fullName>
    </recommendedName>
</protein>
<organism evidence="1 2">
    <name type="scientific">Lichenicola cladoniae</name>
    <dbReference type="NCBI Taxonomy" id="1484109"/>
    <lineage>
        <taxon>Bacteria</taxon>
        <taxon>Pseudomonadati</taxon>
        <taxon>Pseudomonadota</taxon>
        <taxon>Alphaproteobacteria</taxon>
        <taxon>Acetobacterales</taxon>
        <taxon>Acetobacteraceae</taxon>
        <taxon>Lichenicola</taxon>
    </lineage>
</organism>
<evidence type="ECO:0008006" key="3">
    <source>
        <dbReference type="Google" id="ProtNLM"/>
    </source>
</evidence>
<keyword evidence="2" id="KW-1185">Reference proteome</keyword>
<evidence type="ECO:0000313" key="2">
    <source>
        <dbReference type="Proteomes" id="UP000500767"/>
    </source>
</evidence>
<dbReference type="RefSeq" id="WP_171837588.1">
    <property type="nucleotide sequence ID" value="NZ_CP053710.1"/>
</dbReference>
<dbReference type="Gene3D" id="6.10.250.2410">
    <property type="match status" value="1"/>
</dbReference>
<dbReference type="EMBL" id="CP053710">
    <property type="protein sequence ID" value="QKE93397.1"/>
    <property type="molecule type" value="Genomic_DNA"/>
</dbReference>
<name>A0A6M8HYU8_9PROT</name>